<organism evidence="2 3">
    <name type="scientific">Lithocarpus litseifolius</name>
    <dbReference type="NCBI Taxonomy" id="425828"/>
    <lineage>
        <taxon>Eukaryota</taxon>
        <taxon>Viridiplantae</taxon>
        <taxon>Streptophyta</taxon>
        <taxon>Embryophyta</taxon>
        <taxon>Tracheophyta</taxon>
        <taxon>Spermatophyta</taxon>
        <taxon>Magnoliopsida</taxon>
        <taxon>eudicotyledons</taxon>
        <taxon>Gunneridae</taxon>
        <taxon>Pentapetalae</taxon>
        <taxon>rosids</taxon>
        <taxon>fabids</taxon>
        <taxon>Fagales</taxon>
        <taxon>Fagaceae</taxon>
        <taxon>Lithocarpus</taxon>
    </lineage>
</organism>
<dbReference type="InterPro" id="IPR053168">
    <property type="entry name" value="Glutamic_endopeptidase"/>
</dbReference>
<dbReference type="Proteomes" id="UP001459277">
    <property type="component" value="Unassembled WGS sequence"/>
</dbReference>
<dbReference type="InterPro" id="IPR004314">
    <property type="entry name" value="Neprosin"/>
</dbReference>
<dbReference type="Gene3D" id="3.90.1320.10">
    <property type="entry name" value="Outer-capsid protein sigma 3, large lobe"/>
    <property type="match status" value="1"/>
</dbReference>
<gene>
    <name evidence="2" type="ORF">SO802_005437</name>
</gene>
<feature type="domain" description="Neprosin PEP catalytic" evidence="1">
    <location>
        <begin position="152"/>
        <end position="405"/>
    </location>
</feature>
<dbReference type="Pfam" id="PF14365">
    <property type="entry name" value="Neprosin_AP"/>
    <property type="match status" value="1"/>
</dbReference>
<dbReference type="PANTHER" id="PTHR31589:SF221">
    <property type="entry name" value="LIGASE, PUTATIVE (DUF239)-RELATED"/>
    <property type="match status" value="1"/>
</dbReference>
<evidence type="ECO:0000313" key="3">
    <source>
        <dbReference type="Proteomes" id="UP001459277"/>
    </source>
</evidence>
<dbReference type="InterPro" id="IPR025521">
    <property type="entry name" value="Neprosin_propep"/>
</dbReference>
<accession>A0AAW2DLD3</accession>
<dbReference type="PANTHER" id="PTHR31589">
    <property type="entry name" value="PROTEIN, PUTATIVE (DUF239)-RELATED-RELATED"/>
    <property type="match status" value="1"/>
</dbReference>
<proteinExistence type="predicted"/>
<dbReference type="AlphaFoldDB" id="A0AAW2DLD3"/>
<evidence type="ECO:0000313" key="2">
    <source>
        <dbReference type="EMBL" id="KAL0010329.1"/>
    </source>
</evidence>
<evidence type="ECO:0000259" key="1">
    <source>
        <dbReference type="PROSITE" id="PS52045"/>
    </source>
</evidence>
<protein>
    <recommendedName>
        <fullName evidence="1">Neprosin PEP catalytic domain-containing protein</fullName>
    </recommendedName>
</protein>
<dbReference type="EMBL" id="JAZDWU010000002">
    <property type="protein sequence ID" value="KAL0010329.1"/>
    <property type="molecule type" value="Genomic_DNA"/>
</dbReference>
<comment type="caution">
    <text evidence="2">The sequence shown here is derived from an EMBL/GenBank/DDBJ whole genome shotgun (WGS) entry which is preliminary data.</text>
</comment>
<reference evidence="2 3" key="1">
    <citation type="submission" date="2024-01" db="EMBL/GenBank/DDBJ databases">
        <title>A telomere-to-telomere, gap-free genome of sweet tea (Lithocarpus litseifolius).</title>
        <authorList>
            <person name="Zhou J."/>
        </authorList>
    </citation>
    <scope>NUCLEOTIDE SEQUENCE [LARGE SCALE GENOMIC DNA]</scope>
    <source>
        <strain evidence="2">Zhou-2022a</strain>
        <tissue evidence="2">Leaf</tissue>
    </source>
</reference>
<dbReference type="Pfam" id="PF03080">
    <property type="entry name" value="Neprosin"/>
    <property type="match status" value="1"/>
</dbReference>
<keyword evidence="3" id="KW-1185">Reference proteome</keyword>
<dbReference type="PROSITE" id="PS52045">
    <property type="entry name" value="NEPROSIN_PEP_CD"/>
    <property type="match status" value="1"/>
</dbReference>
<sequence>MASISEQQRRFRWLQPRKKQQTRRRVSLSQREVLWWRVLAVKIQSLGFDSQVLFPGLQTEDGDIIDCVDFHQQPAFDHPLLKNHIIQMKPSSIPSDLKANPSEPDQLFQNWHKSGQCPEATIPIRRTQGNQRPRDLYHFKQRRARLNHSLDSASDGDDLSSHEYATAYLGGNFHGAHATINVWQPTVSNDGEMSIGQIWVVAGPDEKINTMEAGWRVDYDQKSKLFVYWTSDGYQNTGCHNLECPGFVQTNKKVALGSPIGDVSSYNSKQTNIGITIYKNNGNWWLKVNDQPVGYWPSSLFTYLKNSATELTWGGEIYNSKIGGVHTKTQMGSGHFPSEGYGKASYFRNIQYVDSNGIFKDVEAGKLTPDATKPSCYNINLQSDTSGGSGTNFYFGGPGYSDKCPK</sequence>
<name>A0AAW2DLD3_9ROSI</name>